<organism evidence="1 2">
    <name type="scientific">Streptosporangium lutulentum</name>
    <dbReference type="NCBI Taxonomy" id="1461250"/>
    <lineage>
        <taxon>Bacteria</taxon>
        <taxon>Bacillati</taxon>
        <taxon>Actinomycetota</taxon>
        <taxon>Actinomycetes</taxon>
        <taxon>Streptosporangiales</taxon>
        <taxon>Streptosporangiaceae</taxon>
        <taxon>Streptosporangium</taxon>
    </lineage>
</organism>
<name>A0ABT9Q8Q1_9ACTN</name>
<evidence type="ECO:0000313" key="2">
    <source>
        <dbReference type="Proteomes" id="UP001225356"/>
    </source>
</evidence>
<keyword evidence="2" id="KW-1185">Reference proteome</keyword>
<proteinExistence type="predicted"/>
<comment type="caution">
    <text evidence="1">The sequence shown here is derived from an EMBL/GenBank/DDBJ whole genome shotgun (WGS) entry which is preliminary data.</text>
</comment>
<protein>
    <submittedName>
        <fullName evidence="1">Uncharacterized protein</fullName>
    </submittedName>
</protein>
<dbReference type="EMBL" id="JAUSQU010000001">
    <property type="protein sequence ID" value="MDP9843037.1"/>
    <property type="molecule type" value="Genomic_DNA"/>
</dbReference>
<reference evidence="1 2" key="1">
    <citation type="submission" date="2023-07" db="EMBL/GenBank/DDBJ databases">
        <title>Sequencing the genomes of 1000 actinobacteria strains.</title>
        <authorList>
            <person name="Klenk H.-P."/>
        </authorList>
    </citation>
    <scope>NUCLEOTIDE SEQUENCE [LARGE SCALE GENOMIC DNA]</scope>
    <source>
        <strain evidence="1 2">DSM 46740</strain>
    </source>
</reference>
<dbReference type="RefSeq" id="WP_307556966.1">
    <property type="nucleotide sequence ID" value="NZ_JAUSQU010000001.1"/>
</dbReference>
<gene>
    <name evidence="1" type="ORF">J2853_002248</name>
</gene>
<evidence type="ECO:0000313" key="1">
    <source>
        <dbReference type="EMBL" id="MDP9843037.1"/>
    </source>
</evidence>
<accession>A0ABT9Q8Q1</accession>
<sequence>MTPATQAYTYAAPSPLVDGRLGSAASGGRALSRPAVAPRFLSGVVTRAAPAAAALPGVADVAPAHHQPQARPGWVRDPVVTCDGDRSRFESFPACVHVPAARIVARAAVEVSR</sequence>
<dbReference type="Proteomes" id="UP001225356">
    <property type="component" value="Unassembled WGS sequence"/>
</dbReference>